<feature type="domain" description="Sulfatase-modifying factor enzyme-like" evidence="1">
    <location>
        <begin position="26"/>
        <end position="246"/>
    </location>
</feature>
<dbReference type="GO" id="GO:0004674">
    <property type="term" value="F:protein serine/threonine kinase activity"/>
    <property type="evidence" value="ECO:0007669"/>
    <property type="project" value="UniProtKB-EC"/>
</dbReference>
<organism evidence="2">
    <name type="scientific">bioreactor metagenome</name>
    <dbReference type="NCBI Taxonomy" id="1076179"/>
    <lineage>
        <taxon>unclassified sequences</taxon>
        <taxon>metagenomes</taxon>
        <taxon>ecological metagenomes</taxon>
    </lineage>
</organism>
<reference evidence="2" key="1">
    <citation type="submission" date="2019-08" db="EMBL/GenBank/DDBJ databases">
        <authorList>
            <person name="Kucharzyk K."/>
            <person name="Murdoch R.W."/>
            <person name="Higgins S."/>
            <person name="Loffler F."/>
        </authorList>
    </citation>
    <scope>NUCLEOTIDE SEQUENCE</scope>
</reference>
<accession>A0A644WAW0</accession>
<dbReference type="InterPro" id="IPR016187">
    <property type="entry name" value="CTDL_fold"/>
</dbReference>
<dbReference type="Pfam" id="PF03781">
    <property type="entry name" value="FGE-sulfatase"/>
    <property type="match status" value="1"/>
</dbReference>
<name>A0A644WAW0_9ZZZZ</name>
<dbReference type="SUPFAM" id="SSF56436">
    <property type="entry name" value="C-type lectin-like"/>
    <property type="match status" value="1"/>
</dbReference>
<dbReference type="Gene3D" id="3.90.1580.10">
    <property type="entry name" value="paralog of FGE (formylglycine-generating enzyme)"/>
    <property type="match status" value="1"/>
</dbReference>
<dbReference type="PANTHER" id="PTHR23150">
    <property type="entry name" value="SULFATASE MODIFYING FACTOR 1, 2"/>
    <property type="match status" value="1"/>
</dbReference>
<dbReference type="InterPro" id="IPR042095">
    <property type="entry name" value="SUMF_sf"/>
</dbReference>
<dbReference type="GO" id="GO:0120147">
    <property type="term" value="F:formylglycine-generating oxidase activity"/>
    <property type="evidence" value="ECO:0007669"/>
    <property type="project" value="TreeGrafter"/>
</dbReference>
<evidence type="ECO:0000313" key="2">
    <source>
        <dbReference type="EMBL" id="MPM00648.1"/>
    </source>
</evidence>
<dbReference type="InterPro" id="IPR005532">
    <property type="entry name" value="SUMF_dom"/>
</dbReference>
<keyword evidence="2" id="KW-0418">Kinase</keyword>
<protein>
    <submittedName>
        <fullName evidence="2">Serine/threonine-protein kinase pkn1</fullName>
        <ecNumber evidence="2">2.7.11.1</ecNumber>
    </submittedName>
</protein>
<dbReference type="InterPro" id="IPR051043">
    <property type="entry name" value="Sulfatase_Mod_Factor_Kinase"/>
</dbReference>
<dbReference type="EMBL" id="VSSQ01000742">
    <property type="protein sequence ID" value="MPM00648.1"/>
    <property type="molecule type" value="Genomic_DNA"/>
</dbReference>
<dbReference type="AlphaFoldDB" id="A0A644WAW0"/>
<proteinExistence type="predicted"/>
<sequence>MSKHYFLVFLFLCVSSILYAQVKPKTDWVRVEGGSFMMGCEESDKECYPDEQPKHKVNISTFEISRYEVTVGEYKMFCKATKRSMPSPPPYGFIDSHPIVYITWQDAMDYAKWIGGRLPTEAEWEFAAKGGINSKGYTYSGSNNYDEVGWCYENSSNQTHPIGQKLPNELGIYDMSGNAWEWVGDNYEIFYYKTSPSINPKGPMKGLGKVNRGGCFSFDFNLMRTSHRRGSGENTAGFGTGFRVARDVK</sequence>
<evidence type="ECO:0000259" key="1">
    <source>
        <dbReference type="Pfam" id="PF03781"/>
    </source>
</evidence>
<gene>
    <name evidence="2" type="primary">pkn1_5</name>
    <name evidence="2" type="ORF">SDC9_46876</name>
</gene>
<comment type="caution">
    <text evidence="2">The sequence shown here is derived from an EMBL/GenBank/DDBJ whole genome shotgun (WGS) entry which is preliminary data.</text>
</comment>
<dbReference type="PANTHER" id="PTHR23150:SF19">
    <property type="entry name" value="FORMYLGLYCINE-GENERATING ENZYME"/>
    <property type="match status" value="1"/>
</dbReference>
<keyword evidence="2" id="KW-0808">Transferase</keyword>
<dbReference type="EC" id="2.7.11.1" evidence="2"/>